<sequence>MTLSAQQPQKSPRAVLFDLDGTLLQVEMNSFIPAYVGGLAAHFSDLAPRSRFVDTVISATFALLRDDGDQCTNQQLFLGALQRHLGIAPEEFGRRFENYLDDGLHGLAPLIEPLGLARDILALCFERDWTVVIATNPVFPRQLVEARLRWGGLDDFPYHLVTSYENTRFCKPHPGYFTDILDGFGLAPEECLMVGNDTEHDLAAGLVGIPTWLVDTWLIDRLGGAYQSDYRGDHQNLLTFLQQV</sequence>
<dbReference type="SUPFAM" id="SSF56784">
    <property type="entry name" value="HAD-like"/>
    <property type="match status" value="1"/>
</dbReference>
<proteinExistence type="predicted"/>
<protein>
    <submittedName>
        <fullName evidence="1">HAD family hydrolase</fullName>
    </submittedName>
</protein>
<dbReference type="Pfam" id="PF00702">
    <property type="entry name" value="Hydrolase"/>
    <property type="match status" value="1"/>
</dbReference>
<dbReference type="GO" id="GO:0016787">
    <property type="term" value="F:hydrolase activity"/>
    <property type="evidence" value="ECO:0007669"/>
    <property type="project" value="UniProtKB-KW"/>
</dbReference>
<dbReference type="Gene3D" id="3.40.50.1000">
    <property type="entry name" value="HAD superfamily/HAD-like"/>
    <property type="match status" value="1"/>
</dbReference>
<organism evidence="1 2">
    <name type="scientific">Geoalkalibacter halelectricus</name>
    <dbReference type="NCBI Taxonomy" id="2847045"/>
    <lineage>
        <taxon>Bacteria</taxon>
        <taxon>Pseudomonadati</taxon>
        <taxon>Thermodesulfobacteriota</taxon>
        <taxon>Desulfuromonadia</taxon>
        <taxon>Desulfuromonadales</taxon>
        <taxon>Geoalkalibacteraceae</taxon>
        <taxon>Geoalkalibacter</taxon>
    </lineage>
</organism>
<dbReference type="SFLD" id="SFLDG01129">
    <property type="entry name" value="C1.5:_HAD__Beta-PGM__Phosphata"/>
    <property type="match status" value="1"/>
</dbReference>
<accession>A0ABY5ZQG7</accession>
<dbReference type="EMBL" id="CP092109">
    <property type="protein sequence ID" value="UWZ81407.1"/>
    <property type="molecule type" value="Genomic_DNA"/>
</dbReference>
<dbReference type="InterPro" id="IPR036412">
    <property type="entry name" value="HAD-like_sf"/>
</dbReference>
<reference evidence="1" key="1">
    <citation type="journal article" date="2022" name="Environ. Microbiol.">
        <title>Geoalkalibacter halelectricus SAP #1 sp. nov. possessing extracellular electron transfer and mineral#reducing capabilities from a haloalkaline environment.</title>
        <authorList>
            <person name="Yadav S."/>
            <person name="Singh R."/>
            <person name="Sundharam S.S."/>
            <person name="Chaudhary S."/>
            <person name="Krishnamurthi S."/>
            <person name="Patil S.A."/>
        </authorList>
    </citation>
    <scope>NUCLEOTIDE SEQUENCE</scope>
    <source>
        <strain evidence="1">SAP-1</strain>
    </source>
</reference>
<name>A0ABY5ZQG7_9BACT</name>
<dbReference type="Proteomes" id="UP001060414">
    <property type="component" value="Chromosome"/>
</dbReference>
<evidence type="ECO:0000313" key="2">
    <source>
        <dbReference type="Proteomes" id="UP001060414"/>
    </source>
</evidence>
<evidence type="ECO:0000313" key="1">
    <source>
        <dbReference type="EMBL" id="UWZ81407.1"/>
    </source>
</evidence>
<dbReference type="InterPro" id="IPR023214">
    <property type="entry name" value="HAD_sf"/>
</dbReference>
<keyword evidence="1" id="KW-0378">Hydrolase</keyword>
<dbReference type="RefSeq" id="WP_260749782.1">
    <property type="nucleotide sequence ID" value="NZ_CP092109.1"/>
</dbReference>
<gene>
    <name evidence="1" type="ORF">L9S41_08430</name>
</gene>
<keyword evidence="2" id="KW-1185">Reference proteome</keyword>
<dbReference type="SFLD" id="SFLDS00003">
    <property type="entry name" value="Haloacid_Dehalogenase"/>
    <property type="match status" value="1"/>
</dbReference>